<evidence type="ECO:0000313" key="2">
    <source>
        <dbReference type="Proteomes" id="UP000314294"/>
    </source>
</evidence>
<comment type="caution">
    <text evidence="1">The sequence shown here is derived from an EMBL/GenBank/DDBJ whole genome shotgun (WGS) entry which is preliminary data.</text>
</comment>
<dbReference type="AlphaFoldDB" id="A0A4Z2FE70"/>
<dbReference type="Proteomes" id="UP000314294">
    <property type="component" value="Unassembled WGS sequence"/>
</dbReference>
<protein>
    <submittedName>
        <fullName evidence="1">Uncharacterized protein</fullName>
    </submittedName>
</protein>
<name>A0A4Z2FE70_9TELE</name>
<reference evidence="1 2" key="1">
    <citation type="submission" date="2019-03" db="EMBL/GenBank/DDBJ databases">
        <title>First draft genome of Liparis tanakae, snailfish: a comprehensive survey of snailfish specific genes.</title>
        <authorList>
            <person name="Kim W."/>
            <person name="Song I."/>
            <person name="Jeong J.-H."/>
            <person name="Kim D."/>
            <person name="Kim S."/>
            <person name="Ryu S."/>
            <person name="Song J.Y."/>
            <person name="Lee S.K."/>
        </authorList>
    </citation>
    <scope>NUCLEOTIDE SEQUENCE [LARGE SCALE GENOMIC DNA]</scope>
    <source>
        <tissue evidence="1">Muscle</tissue>
    </source>
</reference>
<dbReference type="EMBL" id="SRLO01001303">
    <property type="protein sequence ID" value="TNN39175.1"/>
    <property type="molecule type" value="Genomic_DNA"/>
</dbReference>
<gene>
    <name evidence="1" type="ORF">EYF80_050663</name>
</gene>
<sequence>MEMQWNCRGSGTEYAAWYIPGAWLRLEACCLDSAEWQYCEPKGEKDALRSGMVGGDGWSCDALMHSGQKHSSPAFLEWHEEPGSPCGWCGECNA</sequence>
<proteinExistence type="predicted"/>
<organism evidence="1 2">
    <name type="scientific">Liparis tanakae</name>
    <name type="common">Tanaka's snailfish</name>
    <dbReference type="NCBI Taxonomy" id="230148"/>
    <lineage>
        <taxon>Eukaryota</taxon>
        <taxon>Metazoa</taxon>
        <taxon>Chordata</taxon>
        <taxon>Craniata</taxon>
        <taxon>Vertebrata</taxon>
        <taxon>Euteleostomi</taxon>
        <taxon>Actinopterygii</taxon>
        <taxon>Neopterygii</taxon>
        <taxon>Teleostei</taxon>
        <taxon>Neoteleostei</taxon>
        <taxon>Acanthomorphata</taxon>
        <taxon>Eupercaria</taxon>
        <taxon>Perciformes</taxon>
        <taxon>Cottioidei</taxon>
        <taxon>Cottales</taxon>
        <taxon>Liparidae</taxon>
        <taxon>Liparis</taxon>
    </lineage>
</organism>
<accession>A0A4Z2FE70</accession>
<evidence type="ECO:0000313" key="1">
    <source>
        <dbReference type="EMBL" id="TNN39175.1"/>
    </source>
</evidence>
<keyword evidence="2" id="KW-1185">Reference proteome</keyword>